<feature type="domain" description="HAMP" evidence="7">
    <location>
        <begin position="366"/>
        <end position="419"/>
    </location>
</feature>
<feature type="coiled-coil region" evidence="4">
    <location>
        <begin position="686"/>
        <end position="713"/>
    </location>
</feature>
<evidence type="ECO:0000256" key="1">
    <source>
        <dbReference type="ARBA" id="ARBA00022500"/>
    </source>
</evidence>
<dbReference type="PRINTS" id="PR00260">
    <property type="entry name" value="CHEMTRNSDUCR"/>
</dbReference>
<dbReference type="Proteomes" id="UP000018780">
    <property type="component" value="Plasmid unnamed"/>
</dbReference>
<protein>
    <submittedName>
        <fullName evidence="8">Chemotaxis protein</fullName>
    </submittedName>
</protein>
<dbReference type="OrthoDB" id="354287at2"/>
<dbReference type="PATRIC" id="fig|999552.6.peg.4362"/>
<evidence type="ECO:0000259" key="7">
    <source>
        <dbReference type="PROSITE" id="PS50885"/>
    </source>
</evidence>
<feature type="transmembrane region" description="Helical" evidence="5">
    <location>
        <begin position="12"/>
        <end position="33"/>
    </location>
</feature>
<dbReference type="PROSITE" id="PS50111">
    <property type="entry name" value="CHEMOTAXIS_TRANSDUC_2"/>
    <property type="match status" value="1"/>
</dbReference>
<keyword evidence="5" id="KW-1133">Transmembrane helix</keyword>
<dbReference type="RefSeq" id="WP_024092811.1">
    <property type="nucleotide sequence ID" value="NC_023146.1"/>
</dbReference>
<dbReference type="Pfam" id="PF00015">
    <property type="entry name" value="MCPsignal"/>
    <property type="match status" value="1"/>
</dbReference>
<dbReference type="InterPro" id="IPR003660">
    <property type="entry name" value="HAMP_dom"/>
</dbReference>
<dbReference type="InterPro" id="IPR004090">
    <property type="entry name" value="Chemotax_Me-accpt_rcpt"/>
</dbReference>
<dbReference type="GO" id="GO:0007165">
    <property type="term" value="P:signal transduction"/>
    <property type="evidence" value="ECO:0007669"/>
    <property type="project" value="UniProtKB-KW"/>
</dbReference>
<keyword evidence="8" id="KW-0614">Plasmid</keyword>
<dbReference type="GO" id="GO:0004888">
    <property type="term" value="F:transmembrane signaling receptor activity"/>
    <property type="evidence" value="ECO:0007669"/>
    <property type="project" value="InterPro"/>
</dbReference>
<comment type="similarity">
    <text evidence="2">Belongs to the methyl-accepting chemotaxis (MCP) protein family.</text>
</comment>
<dbReference type="InterPro" id="IPR051310">
    <property type="entry name" value="MCP_chemotaxis"/>
</dbReference>
<evidence type="ECO:0000256" key="3">
    <source>
        <dbReference type="PROSITE-ProRule" id="PRU00284"/>
    </source>
</evidence>
<keyword evidence="3" id="KW-0807">Transducer</keyword>
<dbReference type="AlphaFoldDB" id="V9W1F8"/>
<sequence>MPRTTKLPLKLKLPLIMVGLTGAFLVTVSLLIYSMAERSIRENAFAAQKIEAKSGAQALEFLIKAARSDVSSLAGQPAVFRAIGNFERVIGMVEEDDPIAYLRQTYAAENPNPAQQREELTDAGDGSYYNQSHVTYHPTFLQSLRLNGYQDLYLISAKGQVVYSVKKRDDFLTEIAPEAGNGLARVFQAALQAEAGTVVAADFAAYSHSPDGVAAFMAAPVFSKRKQVVGVIAVQLGTKGIVNALTSNLSGGTHQNIFVASSDGLARSPSSVEGLFPVLQKMPDTPQIQAAKAREAGQFEAVASSLGERAIALVMPLELPGFDWSLVLETDEDNAFAVVERIRLIAAGLIGAALLAAIGVCWLAARSVTRPIHALREATNALADSNYDTDIKGRDRGDELGDLARSLDSFRGKLIEVDAAAAREVEAARHTAAVVDSMSAALSELQRGNLTCDIQAPFDGHYETLRENFNRSLDRLRGSMSDVAEAAENVGRFSEEQRGAATEMAHRTESQAATLEETAGAIRELTGGIRDTAAQAGRMDKTMRGARDEAEQSTDVVTSAVAAMDQIQEASSEISKIINMIDDIAFQTNLLALNAGVEAARAGPAGAGFAVVASEVRALAQRASNAAGQIKGLTSASEEHVANGVAMVGRAGDALTSIIEQVSAVSGLVTDIADGVRTQSRGLQKIDGAMHQLDNMTQQNAAMSEEAAAASQLLQNESHSLTDIIGRFDLGRGKAAPAASQGVNRGRPRMSA</sequence>
<dbReference type="Pfam" id="PF00672">
    <property type="entry name" value="HAMP"/>
    <property type="match status" value="1"/>
</dbReference>
<keyword evidence="1" id="KW-0145">Chemotaxis</keyword>
<keyword evidence="5" id="KW-0472">Membrane</keyword>
<dbReference type="Gene3D" id="6.10.340.10">
    <property type="match status" value="1"/>
</dbReference>
<dbReference type="Gene3D" id="1.10.287.950">
    <property type="entry name" value="Methyl-accepting chemotaxis protein"/>
    <property type="match status" value="1"/>
</dbReference>
<gene>
    <name evidence="8" type="ORF">METH_22060</name>
</gene>
<proteinExistence type="inferred from homology"/>
<dbReference type="PANTHER" id="PTHR43531:SF11">
    <property type="entry name" value="METHYL-ACCEPTING CHEMOTAXIS PROTEIN 3"/>
    <property type="match status" value="1"/>
</dbReference>
<dbReference type="InterPro" id="IPR004089">
    <property type="entry name" value="MCPsignal_dom"/>
</dbReference>
<keyword evidence="5" id="KW-0812">Transmembrane</keyword>
<dbReference type="CDD" id="cd06225">
    <property type="entry name" value="HAMP"/>
    <property type="match status" value="1"/>
</dbReference>
<dbReference type="SMART" id="SM00304">
    <property type="entry name" value="HAMP"/>
    <property type="match status" value="2"/>
</dbReference>
<dbReference type="EMBL" id="CP006774">
    <property type="protein sequence ID" value="AHD03515.1"/>
    <property type="molecule type" value="Genomic_DNA"/>
</dbReference>
<dbReference type="HOGENOM" id="CLU_000445_107_12_5"/>
<evidence type="ECO:0000313" key="8">
    <source>
        <dbReference type="EMBL" id="AHD03515.1"/>
    </source>
</evidence>
<feature type="domain" description="Methyl-accepting transducer" evidence="6">
    <location>
        <begin position="486"/>
        <end position="715"/>
    </location>
</feature>
<dbReference type="PANTHER" id="PTHR43531">
    <property type="entry name" value="PROTEIN ICFG"/>
    <property type="match status" value="1"/>
</dbReference>
<reference evidence="8 9" key="1">
    <citation type="submission" date="2013-09" db="EMBL/GenBank/DDBJ databases">
        <authorList>
            <consortium name="DOE Joint Genome Institute"/>
            <person name="Klenk H.-P."/>
            <person name="Huntemann M."/>
            <person name="Han J."/>
            <person name="Chen A."/>
            <person name="Kyrpides N."/>
            <person name="Mavromatis K."/>
            <person name="Markowitz V."/>
            <person name="Palaniappan K."/>
            <person name="Ivanova N."/>
            <person name="Schaumberg A."/>
            <person name="Pati A."/>
            <person name="Liolios K."/>
            <person name="Nordberg H.P."/>
            <person name="Cantor M.N."/>
            <person name="Hua S.X."/>
            <person name="Woyke T."/>
        </authorList>
    </citation>
    <scope>NUCLEOTIDE SEQUENCE [LARGE SCALE GENOMIC DNA]</scope>
    <source>
        <strain evidence="8 9">DSM 14336</strain>
        <plasmid evidence="9">1</plasmid>
    </source>
</reference>
<dbReference type="SUPFAM" id="SSF58104">
    <property type="entry name" value="Methyl-accepting chemotaxis protein (MCP) signaling domain"/>
    <property type="match status" value="1"/>
</dbReference>
<evidence type="ECO:0000256" key="2">
    <source>
        <dbReference type="ARBA" id="ARBA00029447"/>
    </source>
</evidence>
<organism evidence="8 9">
    <name type="scientific">Leisingera methylohalidivorans DSM 14336</name>
    <dbReference type="NCBI Taxonomy" id="999552"/>
    <lineage>
        <taxon>Bacteria</taxon>
        <taxon>Pseudomonadati</taxon>
        <taxon>Pseudomonadota</taxon>
        <taxon>Alphaproteobacteria</taxon>
        <taxon>Rhodobacterales</taxon>
        <taxon>Roseobacteraceae</taxon>
        <taxon>Leisingera</taxon>
    </lineage>
</organism>
<feature type="domain" description="HAMP" evidence="7">
    <location>
        <begin position="429"/>
        <end position="481"/>
    </location>
</feature>
<evidence type="ECO:0000256" key="4">
    <source>
        <dbReference type="SAM" id="Coils"/>
    </source>
</evidence>
<dbReference type="KEGG" id="lmd:METH_22060"/>
<dbReference type="GO" id="GO:0006935">
    <property type="term" value="P:chemotaxis"/>
    <property type="evidence" value="ECO:0007669"/>
    <property type="project" value="UniProtKB-KW"/>
</dbReference>
<dbReference type="SUPFAM" id="SSF158472">
    <property type="entry name" value="HAMP domain-like"/>
    <property type="match status" value="1"/>
</dbReference>
<evidence type="ECO:0000313" key="9">
    <source>
        <dbReference type="Proteomes" id="UP000018780"/>
    </source>
</evidence>
<name>V9W1F8_9RHOB</name>
<feature type="transmembrane region" description="Helical" evidence="5">
    <location>
        <begin position="344"/>
        <end position="365"/>
    </location>
</feature>
<evidence type="ECO:0000256" key="5">
    <source>
        <dbReference type="SAM" id="Phobius"/>
    </source>
</evidence>
<accession>V9W1F8</accession>
<dbReference type="GO" id="GO:0016020">
    <property type="term" value="C:membrane"/>
    <property type="evidence" value="ECO:0007669"/>
    <property type="project" value="InterPro"/>
</dbReference>
<dbReference type="SMART" id="SM00283">
    <property type="entry name" value="MA"/>
    <property type="match status" value="1"/>
</dbReference>
<keyword evidence="9" id="KW-1185">Reference proteome</keyword>
<evidence type="ECO:0000259" key="6">
    <source>
        <dbReference type="PROSITE" id="PS50111"/>
    </source>
</evidence>
<dbReference type="PROSITE" id="PS50885">
    <property type="entry name" value="HAMP"/>
    <property type="match status" value="2"/>
</dbReference>
<keyword evidence="4" id="KW-0175">Coiled coil</keyword>
<geneLocation type="plasmid" evidence="9">
    <name>1</name>
</geneLocation>